<dbReference type="AlphaFoldDB" id="A0A3B1JBB2"/>
<reference evidence="6" key="2">
    <citation type="journal article" date="2014" name="Nat. Commun.">
        <title>The cavefish genome reveals candidate genes for eye loss.</title>
        <authorList>
            <person name="McGaugh S.E."/>
            <person name="Gross J.B."/>
            <person name="Aken B."/>
            <person name="Blin M."/>
            <person name="Borowsky R."/>
            <person name="Chalopin D."/>
            <person name="Hinaux H."/>
            <person name="Jeffery W.R."/>
            <person name="Keene A."/>
            <person name="Ma L."/>
            <person name="Minx P."/>
            <person name="Murphy D."/>
            <person name="O'Quin K.E."/>
            <person name="Retaux S."/>
            <person name="Rohner N."/>
            <person name="Searle S.M."/>
            <person name="Stahl B.A."/>
            <person name="Tabin C."/>
            <person name="Volff J.N."/>
            <person name="Yoshizawa M."/>
            <person name="Warren W.C."/>
        </authorList>
    </citation>
    <scope>NUCLEOTIDE SEQUENCE [LARGE SCALE GENOMIC DNA]</scope>
    <source>
        <strain evidence="6">female</strain>
    </source>
</reference>
<dbReference type="RefSeq" id="XP_022522759.1">
    <property type="nucleotide sequence ID" value="XM_022667038.2"/>
</dbReference>
<dbReference type="Ensembl" id="ENSAMXT00000029283.2">
    <property type="protein sequence ID" value="ENSAMXP00000039151.1"/>
    <property type="gene ID" value="ENSAMXG00000028661.2"/>
</dbReference>
<evidence type="ECO:0000256" key="3">
    <source>
        <dbReference type="SAM" id="SignalP"/>
    </source>
</evidence>
<dbReference type="InterPro" id="IPR039089">
    <property type="entry name" value="IGSF6"/>
</dbReference>
<organism evidence="5 6">
    <name type="scientific">Astyanax mexicanus</name>
    <name type="common">Blind cave fish</name>
    <name type="synonym">Astyanax fasciatus mexicanus</name>
    <dbReference type="NCBI Taxonomy" id="7994"/>
    <lineage>
        <taxon>Eukaryota</taxon>
        <taxon>Metazoa</taxon>
        <taxon>Chordata</taxon>
        <taxon>Craniata</taxon>
        <taxon>Vertebrata</taxon>
        <taxon>Euteleostomi</taxon>
        <taxon>Actinopterygii</taxon>
        <taxon>Neopterygii</taxon>
        <taxon>Teleostei</taxon>
        <taxon>Ostariophysi</taxon>
        <taxon>Characiformes</taxon>
        <taxon>Characoidei</taxon>
        <taxon>Acestrorhamphidae</taxon>
        <taxon>Acestrorhamphinae</taxon>
        <taxon>Astyanax</taxon>
    </lineage>
</organism>
<name>A0A3B1JBB2_ASTMX</name>
<sequence>MVLYIFQITLFLLFITVELSASGCSLEVRQPNKQLFGEEHQSISISCNISISSCSSSSPEVVWYVFTSGSHHQLDTKNHPTKYHLKNHQLQISQLTSSDDGVYYCAVAISDLTTAGAQAFGTGTTVTVHEPSQYAGRSVLLALLVLLVLYDITLLTYMICIKTGRGSSFFNGRFRKSDTKIDSSKKVHFGAVVQELYNRRNLHKKSASASGEASPDNKIENPHFQTEGEDIYQNLERTG</sequence>
<evidence type="ECO:0000256" key="2">
    <source>
        <dbReference type="SAM" id="Phobius"/>
    </source>
</evidence>
<dbReference type="SMART" id="SM00409">
    <property type="entry name" value="IG"/>
    <property type="match status" value="1"/>
</dbReference>
<keyword evidence="2" id="KW-1133">Transmembrane helix</keyword>
<dbReference type="SUPFAM" id="SSF48726">
    <property type="entry name" value="Immunoglobulin"/>
    <property type="match status" value="1"/>
</dbReference>
<evidence type="ECO:0000313" key="5">
    <source>
        <dbReference type="Ensembl" id="ENSAMXP00000039151.1"/>
    </source>
</evidence>
<dbReference type="Bgee" id="ENSAMXG00000028661">
    <property type="expression patterns" value="Expressed in mesonephros and 14 other cell types or tissues"/>
</dbReference>
<dbReference type="PANTHER" id="PTHR15297:SF2">
    <property type="entry name" value="IMMUNOGLOBULIN SUPERFAMILY MEMBER 6"/>
    <property type="match status" value="1"/>
</dbReference>
<dbReference type="InterPro" id="IPR013106">
    <property type="entry name" value="Ig_V-set"/>
</dbReference>
<accession>A0A3B1JBB2</accession>
<feature type="region of interest" description="Disordered" evidence="1">
    <location>
        <begin position="204"/>
        <end position="239"/>
    </location>
</feature>
<dbReference type="KEGG" id="amex:107197283"/>
<keyword evidence="6" id="KW-1185">Reference proteome</keyword>
<dbReference type="Pfam" id="PF07686">
    <property type="entry name" value="V-set"/>
    <property type="match status" value="1"/>
</dbReference>
<dbReference type="InterPro" id="IPR013783">
    <property type="entry name" value="Ig-like_fold"/>
</dbReference>
<dbReference type="InterPro" id="IPR007110">
    <property type="entry name" value="Ig-like_dom"/>
</dbReference>
<reference evidence="5" key="3">
    <citation type="submission" date="2025-08" db="UniProtKB">
        <authorList>
            <consortium name="Ensembl"/>
        </authorList>
    </citation>
    <scope>IDENTIFICATION</scope>
</reference>
<protein>
    <submittedName>
        <fullName evidence="5">Si:ch211-139g16.8</fullName>
    </submittedName>
</protein>
<dbReference type="InParanoid" id="A0A3B1JBB2"/>
<keyword evidence="3" id="KW-0732">Signal</keyword>
<evidence type="ECO:0000313" key="6">
    <source>
        <dbReference type="Proteomes" id="UP000018467"/>
    </source>
</evidence>
<dbReference type="STRING" id="7994.ENSAMXP00000039151"/>
<reference evidence="5" key="4">
    <citation type="submission" date="2025-09" db="UniProtKB">
        <authorList>
            <consortium name="Ensembl"/>
        </authorList>
    </citation>
    <scope>IDENTIFICATION</scope>
</reference>
<dbReference type="CDD" id="cd00096">
    <property type="entry name" value="Ig"/>
    <property type="match status" value="1"/>
</dbReference>
<reference evidence="6" key="1">
    <citation type="submission" date="2013-03" db="EMBL/GenBank/DDBJ databases">
        <authorList>
            <person name="Jeffery W."/>
            <person name="Warren W."/>
            <person name="Wilson R.K."/>
        </authorList>
    </citation>
    <scope>NUCLEOTIDE SEQUENCE</scope>
    <source>
        <strain evidence="6">female</strain>
    </source>
</reference>
<keyword evidence="2" id="KW-0812">Transmembrane</keyword>
<dbReference type="PROSITE" id="PS50835">
    <property type="entry name" value="IG_LIKE"/>
    <property type="match status" value="1"/>
</dbReference>
<dbReference type="PANTHER" id="PTHR15297">
    <property type="entry name" value="IMMUNOGLOBULIN SUPERFAMILY MEMBER 6"/>
    <property type="match status" value="1"/>
</dbReference>
<dbReference type="InterPro" id="IPR036179">
    <property type="entry name" value="Ig-like_dom_sf"/>
</dbReference>
<keyword evidence="2" id="KW-0472">Membrane</keyword>
<dbReference type="Gene3D" id="2.60.40.10">
    <property type="entry name" value="Immunoglobulins"/>
    <property type="match status" value="1"/>
</dbReference>
<dbReference type="GeneID" id="107197283"/>
<dbReference type="InterPro" id="IPR003599">
    <property type="entry name" value="Ig_sub"/>
</dbReference>
<dbReference type="GeneTree" id="ENSGT00390000014131"/>
<proteinExistence type="predicted"/>
<feature type="transmembrane region" description="Helical" evidence="2">
    <location>
        <begin position="139"/>
        <end position="160"/>
    </location>
</feature>
<feature type="domain" description="Ig-like" evidence="4">
    <location>
        <begin position="39"/>
        <end position="115"/>
    </location>
</feature>
<feature type="chain" id="PRO_5017310101" evidence="3">
    <location>
        <begin position="21"/>
        <end position="239"/>
    </location>
</feature>
<dbReference type="Proteomes" id="UP000018467">
    <property type="component" value="Unassembled WGS sequence"/>
</dbReference>
<evidence type="ECO:0000259" key="4">
    <source>
        <dbReference type="PROSITE" id="PS50835"/>
    </source>
</evidence>
<evidence type="ECO:0000256" key="1">
    <source>
        <dbReference type="SAM" id="MobiDB-lite"/>
    </source>
</evidence>
<feature type="signal peptide" evidence="3">
    <location>
        <begin position="1"/>
        <end position="20"/>
    </location>
</feature>